<feature type="compositionally biased region" description="Basic and acidic residues" evidence="1">
    <location>
        <begin position="57"/>
        <end position="72"/>
    </location>
</feature>
<comment type="caution">
    <text evidence="2">The sequence shown here is derived from an EMBL/GenBank/DDBJ whole genome shotgun (WGS) entry which is preliminary data.</text>
</comment>
<organism evidence="2 3">
    <name type="scientific">Batillaria attramentaria</name>
    <dbReference type="NCBI Taxonomy" id="370345"/>
    <lineage>
        <taxon>Eukaryota</taxon>
        <taxon>Metazoa</taxon>
        <taxon>Spiralia</taxon>
        <taxon>Lophotrochozoa</taxon>
        <taxon>Mollusca</taxon>
        <taxon>Gastropoda</taxon>
        <taxon>Caenogastropoda</taxon>
        <taxon>Sorbeoconcha</taxon>
        <taxon>Cerithioidea</taxon>
        <taxon>Batillariidae</taxon>
        <taxon>Batillaria</taxon>
    </lineage>
</organism>
<gene>
    <name evidence="2" type="ORF">BaRGS_00001852</name>
</gene>
<dbReference type="Proteomes" id="UP001519460">
    <property type="component" value="Unassembled WGS sequence"/>
</dbReference>
<dbReference type="EMBL" id="JACVVK020000005">
    <property type="protein sequence ID" value="KAK7507001.1"/>
    <property type="molecule type" value="Genomic_DNA"/>
</dbReference>
<evidence type="ECO:0000313" key="3">
    <source>
        <dbReference type="Proteomes" id="UP001519460"/>
    </source>
</evidence>
<name>A0ABD0M6L6_9CAEN</name>
<evidence type="ECO:0000256" key="1">
    <source>
        <dbReference type="SAM" id="MobiDB-lite"/>
    </source>
</evidence>
<dbReference type="AlphaFoldDB" id="A0ABD0M6L6"/>
<sequence length="117" mass="12983">MPMTDSEDLVMGAGKLRDDPQVENLQDRFGRGDSTLSDTEGLSVTFSLFSEHLRRANHDVEKSEAKREESHSSRGSRRTKCCPPFKTSRQLLVDRVTVTGNCSFIDSPRLSAAALPI</sequence>
<feature type="region of interest" description="Disordered" evidence="1">
    <location>
        <begin position="57"/>
        <end position="82"/>
    </location>
</feature>
<accession>A0ABD0M6L6</accession>
<evidence type="ECO:0000313" key="2">
    <source>
        <dbReference type="EMBL" id="KAK7507001.1"/>
    </source>
</evidence>
<reference evidence="2 3" key="1">
    <citation type="journal article" date="2023" name="Sci. Data">
        <title>Genome assembly of the Korean intertidal mud-creeper Batillaria attramentaria.</title>
        <authorList>
            <person name="Patra A.K."/>
            <person name="Ho P.T."/>
            <person name="Jun S."/>
            <person name="Lee S.J."/>
            <person name="Kim Y."/>
            <person name="Won Y.J."/>
        </authorList>
    </citation>
    <scope>NUCLEOTIDE SEQUENCE [LARGE SCALE GENOMIC DNA]</scope>
    <source>
        <strain evidence="2">Wonlab-2016</strain>
    </source>
</reference>
<keyword evidence="3" id="KW-1185">Reference proteome</keyword>
<protein>
    <submittedName>
        <fullName evidence="2">Uncharacterized protein</fullName>
    </submittedName>
</protein>
<proteinExistence type="predicted"/>